<dbReference type="InterPro" id="IPR003594">
    <property type="entry name" value="HATPase_dom"/>
</dbReference>
<dbReference type="Proteomes" id="UP000031938">
    <property type="component" value="Unassembled WGS sequence"/>
</dbReference>
<protein>
    <recommendedName>
        <fullName evidence="2">histidine kinase</fullName>
        <ecNumber evidence="2">2.7.13.3</ecNumber>
    </recommendedName>
</protein>
<dbReference type="Gene3D" id="1.20.5.1930">
    <property type="match status" value="1"/>
</dbReference>
<dbReference type="SUPFAM" id="SSF55874">
    <property type="entry name" value="ATPase domain of HSP90 chaperone/DNA topoisomerase II/histidine kinase"/>
    <property type="match status" value="1"/>
</dbReference>
<evidence type="ECO:0000259" key="11">
    <source>
        <dbReference type="Pfam" id="PF07730"/>
    </source>
</evidence>
<comment type="catalytic activity">
    <reaction evidence="1">
        <text>ATP + protein L-histidine = ADP + protein N-phospho-L-histidine.</text>
        <dbReference type="EC" id="2.7.13.3"/>
    </reaction>
</comment>
<evidence type="ECO:0000256" key="3">
    <source>
        <dbReference type="ARBA" id="ARBA00022553"/>
    </source>
</evidence>
<dbReference type="STRING" id="889306.KP78_03530"/>
<dbReference type="InterPro" id="IPR011712">
    <property type="entry name" value="Sig_transdc_His_kin_sub3_dim/P"/>
</dbReference>
<feature type="domain" description="Histidine kinase/HSP90-like ATPase" evidence="10">
    <location>
        <begin position="484"/>
        <end position="576"/>
    </location>
</feature>
<dbReference type="CDD" id="cd16917">
    <property type="entry name" value="HATPase_UhpB-NarQ-NarX-like"/>
    <property type="match status" value="1"/>
</dbReference>
<gene>
    <name evidence="12" type="ORF">KP78_03530</name>
</gene>
<dbReference type="GO" id="GO:0005524">
    <property type="term" value="F:ATP binding"/>
    <property type="evidence" value="ECO:0007669"/>
    <property type="project" value="UniProtKB-KW"/>
</dbReference>
<feature type="domain" description="Signal transduction histidine kinase subgroup 3 dimerisation and phosphoacceptor" evidence="11">
    <location>
        <begin position="372"/>
        <end position="437"/>
    </location>
</feature>
<evidence type="ECO:0000313" key="12">
    <source>
        <dbReference type="EMBL" id="KIL51983.1"/>
    </source>
</evidence>
<keyword evidence="6 12" id="KW-0418">Kinase</keyword>
<feature type="transmembrane region" description="Helical" evidence="9">
    <location>
        <begin position="110"/>
        <end position="136"/>
    </location>
</feature>
<dbReference type="EMBL" id="JXRP01000006">
    <property type="protein sequence ID" value="KIL51983.1"/>
    <property type="molecule type" value="Genomic_DNA"/>
</dbReference>
<dbReference type="InterPro" id="IPR036890">
    <property type="entry name" value="HATPase_C_sf"/>
</dbReference>
<evidence type="ECO:0000256" key="4">
    <source>
        <dbReference type="ARBA" id="ARBA00022679"/>
    </source>
</evidence>
<dbReference type="GO" id="GO:0046983">
    <property type="term" value="F:protein dimerization activity"/>
    <property type="evidence" value="ECO:0007669"/>
    <property type="project" value="InterPro"/>
</dbReference>
<dbReference type="Pfam" id="PF07730">
    <property type="entry name" value="HisKA_3"/>
    <property type="match status" value="1"/>
</dbReference>
<evidence type="ECO:0000313" key="13">
    <source>
        <dbReference type="Proteomes" id="UP000031938"/>
    </source>
</evidence>
<comment type="caution">
    <text evidence="12">The sequence shown here is derived from an EMBL/GenBank/DDBJ whole genome shotgun (WGS) entry which is preliminary data.</text>
</comment>
<dbReference type="Gene3D" id="3.30.450.40">
    <property type="match status" value="1"/>
</dbReference>
<dbReference type="EC" id="2.7.13.3" evidence="2"/>
<feature type="transmembrane region" description="Helical" evidence="9">
    <location>
        <begin position="77"/>
        <end position="98"/>
    </location>
</feature>
<dbReference type="AlphaFoldDB" id="A0A0C2W7G7"/>
<name>A0A0C2W7G7_9BACL</name>
<keyword evidence="13" id="KW-1185">Reference proteome</keyword>
<dbReference type="SUPFAM" id="SSF55781">
    <property type="entry name" value="GAF domain-like"/>
    <property type="match status" value="1"/>
</dbReference>
<evidence type="ECO:0000256" key="9">
    <source>
        <dbReference type="SAM" id="Phobius"/>
    </source>
</evidence>
<feature type="transmembrane region" description="Helical" evidence="9">
    <location>
        <begin position="156"/>
        <end position="173"/>
    </location>
</feature>
<feature type="transmembrane region" description="Helical" evidence="9">
    <location>
        <begin position="43"/>
        <end position="65"/>
    </location>
</feature>
<evidence type="ECO:0000256" key="7">
    <source>
        <dbReference type="ARBA" id="ARBA00022840"/>
    </source>
</evidence>
<evidence type="ECO:0000256" key="5">
    <source>
        <dbReference type="ARBA" id="ARBA00022741"/>
    </source>
</evidence>
<proteinExistence type="predicted"/>
<keyword evidence="9" id="KW-0812">Transmembrane</keyword>
<dbReference type="PANTHER" id="PTHR24421">
    <property type="entry name" value="NITRATE/NITRITE SENSOR PROTEIN NARX-RELATED"/>
    <property type="match status" value="1"/>
</dbReference>
<evidence type="ECO:0000256" key="1">
    <source>
        <dbReference type="ARBA" id="ARBA00000085"/>
    </source>
</evidence>
<keyword evidence="9" id="KW-0472">Membrane</keyword>
<feature type="transmembrane region" description="Helical" evidence="9">
    <location>
        <begin position="185"/>
        <end position="203"/>
    </location>
</feature>
<dbReference type="Gene3D" id="3.30.565.10">
    <property type="entry name" value="Histidine kinase-like ATPase, C-terminal domain"/>
    <property type="match status" value="1"/>
</dbReference>
<dbReference type="PATRIC" id="fig|889306.3.peg.355"/>
<evidence type="ECO:0000259" key="10">
    <source>
        <dbReference type="Pfam" id="PF02518"/>
    </source>
</evidence>
<keyword evidence="3" id="KW-0597">Phosphoprotein</keyword>
<keyword evidence="5" id="KW-0547">Nucleotide-binding</keyword>
<organism evidence="12 13">
    <name type="scientific">Jeotgalibacillus soli</name>
    <dbReference type="NCBI Taxonomy" id="889306"/>
    <lineage>
        <taxon>Bacteria</taxon>
        <taxon>Bacillati</taxon>
        <taxon>Bacillota</taxon>
        <taxon>Bacilli</taxon>
        <taxon>Bacillales</taxon>
        <taxon>Caryophanaceae</taxon>
        <taxon>Jeotgalibacillus</taxon>
    </lineage>
</organism>
<dbReference type="GO" id="GO:0000155">
    <property type="term" value="F:phosphorelay sensor kinase activity"/>
    <property type="evidence" value="ECO:0007669"/>
    <property type="project" value="InterPro"/>
</dbReference>
<keyword evidence="4 12" id="KW-0808">Transferase</keyword>
<reference evidence="12 13" key="1">
    <citation type="submission" date="2015-01" db="EMBL/GenBank/DDBJ databases">
        <title>Genome sequencing of Jeotgalibacillus soli.</title>
        <authorList>
            <person name="Goh K.M."/>
            <person name="Chan K.-G."/>
            <person name="Yaakop A.S."/>
            <person name="Ee R."/>
            <person name="Gan H.M."/>
            <person name="Chan C.S."/>
        </authorList>
    </citation>
    <scope>NUCLEOTIDE SEQUENCE [LARGE SCALE GENOMIC DNA]</scope>
    <source>
        <strain evidence="12 13">P9</strain>
    </source>
</reference>
<sequence>MLFNVPSIEVPVELFFLFVFLVVCELFPMPVPKGLSSLTFPVLYILYILYGIELTLLLHFVAVLSNGIIRTRPLRTIFFNPAQLVVSFYLAHVVYINWQNHHSFFTENPVLEAVIGFTILISVFYLVNNLLVDLVLLIRPEKYTFSLWAQKGQGELFSFFISFIYGYLIHFLGSQNRGEIDIFSYFFFFSPLVALSLLSSIILRLKSEKNRLKALFQFSSELNKTIPSKDWEGALESLIKNVMVYEDCLLFRKKENGQWEAVFIDGKLKSCKFSDEVFDHLEAIKAIKVFDQKSLKKGPLAEHFCDRIQAAVYAPLLIDEEVNGCLVLTKTRTKSFIVEDIRSIATVANQLAIFLKTKMLFSEKEQRILLEERNRIAHDIHDGIAQTLAGAVMKLDISVKKITGGSAAEAKNLILDSNEQLRAGLKAVRDSIYALKPYPTEQLGLHSAIEKKVRELNEDHSLQIKVTFVSRGKKEALSPMTEKVIFDVLKESLQNCVKHAEAAEIQILLSYQTDHILLKIADGGKGFSLLQAMKKAMKEPHYGIFQMNEAAEKIGAALQIESKEGRGTIIELKVPKMGLEGEF</sequence>
<evidence type="ECO:0000256" key="6">
    <source>
        <dbReference type="ARBA" id="ARBA00022777"/>
    </source>
</evidence>
<accession>A0A0C2W7G7</accession>
<dbReference type="Pfam" id="PF02518">
    <property type="entry name" value="HATPase_c"/>
    <property type="match status" value="1"/>
</dbReference>
<feature type="transmembrane region" description="Helical" evidence="9">
    <location>
        <begin position="12"/>
        <end position="31"/>
    </location>
</feature>
<evidence type="ECO:0000256" key="2">
    <source>
        <dbReference type="ARBA" id="ARBA00012438"/>
    </source>
</evidence>
<keyword evidence="8" id="KW-0902">Two-component regulatory system</keyword>
<evidence type="ECO:0000256" key="8">
    <source>
        <dbReference type="ARBA" id="ARBA00023012"/>
    </source>
</evidence>
<keyword evidence="9" id="KW-1133">Transmembrane helix</keyword>
<dbReference type="PANTHER" id="PTHR24421:SF10">
    <property type="entry name" value="NITRATE_NITRITE SENSOR PROTEIN NARQ"/>
    <property type="match status" value="1"/>
</dbReference>
<dbReference type="InterPro" id="IPR050482">
    <property type="entry name" value="Sensor_HK_TwoCompSys"/>
</dbReference>
<dbReference type="GO" id="GO:0016020">
    <property type="term" value="C:membrane"/>
    <property type="evidence" value="ECO:0007669"/>
    <property type="project" value="InterPro"/>
</dbReference>
<keyword evidence="7" id="KW-0067">ATP-binding</keyword>
<dbReference type="InterPro" id="IPR029016">
    <property type="entry name" value="GAF-like_dom_sf"/>
</dbReference>